<dbReference type="EMBL" id="JBHSOC010000094">
    <property type="protein sequence ID" value="MFC5646240.1"/>
    <property type="molecule type" value="Genomic_DNA"/>
</dbReference>
<protein>
    <submittedName>
        <fullName evidence="2">Uncharacterized protein</fullName>
    </submittedName>
</protein>
<dbReference type="RefSeq" id="WP_380232383.1">
    <property type="nucleotide sequence ID" value="NZ_JBHSOC010000094.1"/>
</dbReference>
<name>A0ABW0VPW6_9ACTN</name>
<feature type="region of interest" description="Disordered" evidence="1">
    <location>
        <begin position="28"/>
        <end position="93"/>
    </location>
</feature>
<gene>
    <name evidence="2" type="ORF">ACFPZF_33425</name>
</gene>
<proteinExistence type="predicted"/>
<dbReference type="Proteomes" id="UP001596066">
    <property type="component" value="Unassembled WGS sequence"/>
</dbReference>
<reference evidence="3" key="1">
    <citation type="journal article" date="2019" name="Int. J. Syst. Evol. Microbiol.">
        <title>The Global Catalogue of Microorganisms (GCM) 10K type strain sequencing project: providing services to taxonomists for standard genome sequencing and annotation.</title>
        <authorList>
            <consortium name="The Broad Institute Genomics Platform"/>
            <consortium name="The Broad Institute Genome Sequencing Center for Infectious Disease"/>
            <person name="Wu L."/>
            <person name="Ma J."/>
        </authorList>
    </citation>
    <scope>NUCLEOTIDE SEQUENCE [LARGE SCALE GENOMIC DNA]</scope>
    <source>
        <strain evidence="3">CGMCC 4.1622</strain>
    </source>
</reference>
<sequence length="93" mass="9861">MMTKRSTGKMTKLRQGTQEVLERRTMAATPGPLAPQLHTDGPAAARSAPYFGDAQFSHGGRRVAMTGGPLGGPASHVELPGHRHRGAEKHSAH</sequence>
<keyword evidence="3" id="KW-1185">Reference proteome</keyword>
<comment type="caution">
    <text evidence="2">The sequence shown here is derived from an EMBL/GenBank/DDBJ whole genome shotgun (WGS) entry which is preliminary data.</text>
</comment>
<evidence type="ECO:0000313" key="2">
    <source>
        <dbReference type="EMBL" id="MFC5646240.1"/>
    </source>
</evidence>
<accession>A0ABW0VPW6</accession>
<evidence type="ECO:0000313" key="3">
    <source>
        <dbReference type="Proteomes" id="UP001596066"/>
    </source>
</evidence>
<organism evidence="2 3">
    <name type="scientific">Kitasatospora cinereorecta</name>
    <dbReference type="NCBI Taxonomy" id="285560"/>
    <lineage>
        <taxon>Bacteria</taxon>
        <taxon>Bacillati</taxon>
        <taxon>Actinomycetota</taxon>
        <taxon>Actinomycetes</taxon>
        <taxon>Kitasatosporales</taxon>
        <taxon>Streptomycetaceae</taxon>
        <taxon>Kitasatospora</taxon>
    </lineage>
</organism>
<evidence type="ECO:0000256" key="1">
    <source>
        <dbReference type="SAM" id="MobiDB-lite"/>
    </source>
</evidence>